<dbReference type="Pfam" id="PF00117">
    <property type="entry name" value="GATase"/>
    <property type="match status" value="1"/>
</dbReference>
<gene>
    <name evidence="2" type="ORF">FJ693_14395</name>
</gene>
<dbReference type="EMBL" id="VJXR01000049">
    <property type="protein sequence ID" value="TRW44254.1"/>
    <property type="molecule type" value="Genomic_DNA"/>
</dbReference>
<dbReference type="InterPro" id="IPR044992">
    <property type="entry name" value="ChyE-like"/>
</dbReference>
<accession>A0A552WNI4</accession>
<dbReference type="NCBIfam" id="NF005743">
    <property type="entry name" value="PRK07567.1"/>
    <property type="match status" value="1"/>
</dbReference>
<evidence type="ECO:0000313" key="2">
    <source>
        <dbReference type="EMBL" id="TRW44254.1"/>
    </source>
</evidence>
<dbReference type="PANTHER" id="PTHR42695:SF5">
    <property type="entry name" value="GLUTAMINE AMIDOTRANSFERASE YLR126C-RELATED"/>
    <property type="match status" value="1"/>
</dbReference>
<evidence type="ECO:0000313" key="3">
    <source>
        <dbReference type="Proteomes" id="UP000318693"/>
    </source>
</evidence>
<feature type="domain" description="Glutamine amidotransferase" evidence="1">
    <location>
        <begin position="87"/>
        <end position="197"/>
    </location>
</feature>
<dbReference type="RefSeq" id="WP_143419173.1">
    <property type="nucleotide sequence ID" value="NZ_VJXR01000049.1"/>
</dbReference>
<dbReference type="CDD" id="cd01741">
    <property type="entry name" value="GATase1_1"/>
    <property type="match status" value="1"/>
</dbReference>
<organism evidence="2 3">
    <name type="scientific">Georgenia yuyongxinii</name>
    <dbReference type="NCBI Taxonomy" id="2589797"/>
    <lineage>
        <taxon>Bacteria</taxon>
        <taxon>Bacillati</taxon>
        <taxon>Actinomycetota</taxon>
        <taxon>Actinomycetes</taxon>
        <taxon>Micrococcales</taxon>
        <taxon>Bogoriellaceae</taxon>
        <taxon>Georgenia</taxon>
    </lineage>
</organism>
<name>A0A552WNI4_9MICO</name>
<reference evidence="2 3" key="1">
    <citation type="submission" date="2019-07" db="EMBL/GenBank/DDBJ databases">
        <title>Georgenia wutianyii sp. nov. and Georgenia *** sp. nov. isolated from plateau pika (Ochotona curzoniae) in the Qinghai-Tibet plateau of China.</title>
        <authorList>
            <person name="Tian Z."/>
        </authorList>
    </citation>
    <scope>NUCLEOTIDE SEQUENCE [LARGE SCALE GENOMIC DNA]</scope>
    <source>
        <strain evidence="2 3">Z446</strain>
    </source>
</reference>
<dbReference type="Proteomes" id="UP000318693">
    <property type="component" value="Unassembled WGS sequence"/>
</dbReference>
<protein>
    <submittedName>
        <fullName evidence="2">Glutamine amidotransferase</fullName>
    </submittedName>
</protein>
<comment type="caution">
    <text evidence="2">The sequence shown here is derived from an EMBL/GenBank/DDBJ whole genome shotgun (WGS) entry which is preliminary data.</text>
</comment>
<dbReference type="InterPro" id="IPR017926">
    <property type="entry name" value="GATASE"/>
</dbReference>
<dbReference type="Gene3D" id="3.40.50.880">
    <property type="match status" value="1"/>
</dbReference>
<dbReference type="AlphaFoldDB" id="A0A552WNI4"/>
<dbReference type="GO" id="GO:0005829">
    <property type="term" value="C:cytosol"/>
    <property type="evidence" value="ECO:0007669"/>
    <property type="project" value="TreeGrafter"/>
</dbReference>
<sequence length="247" mass="27102">MSTKPFALLASRSEDVAADDEYASFLTHTGLRPDQLVRIRMESGPFAPLDLDAFSGLFLGGSPFTASVPEAHKSDEQRRVEAELDGVLREVHERDFPFLGLCYGVGALTPIAGGVVDGTYAEQTAAVEIGLTDAGRRDPLLAGLPERFVAYVGHKEACTVLPPGAVLLATSAACPVQMFRLGSNQYVTQFHPELDHAAMVTRIDVYRNSGYFPAEEAEHVIVRISRADVSDSHRLLRTFVERYHRER</sequence>
<keyword evidence="3" id="KW-1185">Reference proteome</keyword>
<proteinExistence type="predicted"/>
<dbReference type="SUPFAM" id="SSF52317">
    <property type="entry name" value="Class I glutamine amidotransferase-like"/>
    <property type="match status" value="1"/>
</dbReference>
<dbReference type="InterPro" id="IPR029062">
    <property type="entry name" value="Class_I_gatase-like"/>
</dbReference>
<keyword evidence="2" id="KW-0808">Transferase</keyword>
<keyword evidence="2" id="KW-0315">Glutamine amidotransferase</keyword>
<dbReference type="PANTHER" id="PTHR42695">
    <property type="entry name" value="GLUTAMINE AMIDOTRANSFERASE YLR126C-RELATED"/>
    <property type="match status" value="1"/>
</dbReference>
<dbReference type="PROSITE" id="PS51273">
    <property type="entry name" value="GATASE_TYPE_1"/>
    <property type="match status" value="1"/>
</dbReference>
<evidence type="ECO:0000259" key="1">
    <source>
        <dbReference type="Pfam" id="PF00117"/>
    </source>
</evidence>
<dbReference type="GO" id="GO:0016740">
    <property type="term" value="F:transferase activity"/>
    <property type="evidence" value="ECO:0007669"/>
    <property type="project" value="UniProtKB-KW"/>
</dbReference>